<reference evidence="2 3" key="1">
    <citation type="journal article" date="2014" name="Genome Biol. Evol.">
        <title>Genome degeneration and adaptation in a nascent stage of symbiosis.</title>
        <authorList>
            <person name="Oakeson K.F."/>
            <person name="Gil R."/>
            <person name="Clayton A.L."/>
            <person name="Dunn D.M."/>
            <person name="von Niederhausern A.C."/>
            <person name="Hamil C."/>
            <person name="Aoyagi A."/>
            <person name="Duval B."/>
            <person name="Baca A."/>
            <person name="Silva F.J."/>
            <person name="Vallier A."/>
            <person name="Jackson D.G."/>
            <person name="Latorre A."/>
            <person name="Weiss R.B."/>
            <person name="Heddi A."/>
            <person name="Moya A."/>
            <person name="Dale C."/>
        </authorList>
    </citation>
    <scope>NUCLEOTIDE SEQUENCE [LARGE SCALE GENOMIC DNA]</scope>
    <source>
        <strain evidence="2 3">HS1</strain>
    </source>
</reference>
<dbReference type="AlphaFoldDB" id="W0HXN8"/>
<evidence type="ECO:0000313" key="3">
    <source>
        <dbReference type="Proteomes" id="UP000019028"/>
    </source>
</evidence>
<dbReference type="InterPro" id="IPR041698">
    <property type="entry name" value="Methyltransf_25"/>
</dbReference>
<gene>
    <name evidence="2" type="ORF">Sant_2242</name>
</gene>
<dbReference type="GO" id="GO:0032259">
    <property type="term" value="P:methylation"/>
    <property type="evidence" value="ECO:0007669"/>
    <property type="project" value="UniProtKB-KW"/>
</dbReference>
<dbReference type="CDD" id="cd02440">
    <property type="entry name" value="AdoMet_MTases"/>
    <property type="match status" value="1"/>
</dbReference>
<keyword evidence="2" id="KW-0808">Transferase</keyword>
<dbReference type="RefSeq" id="WP_025422421.1">
    <property type="nucleotide sequence ID" value="NZ_CP006569.1"/>
</dbReference>
<keyword evidence="2" id="KW-0489">Methyltransferase</keyword>
<dbReference type="OrthoDB" id="529208at2"/>
<name>W0HXN8_9GAMM</name>
<feature type="domain" description="Methyltransferase" evidence="1">
    <location>
        <begin position="43"/>
        <end position="140"/>
    </location>
</feature>
<dbReference type="PATRIC" id="fig|1239307.3.peg.2484"/>
<sequence>MNEHPEAGHKFLARLGKTRLRPGGRRATEWLLSHAALSADSLVLEVACNRGTTAIAVAARYGCRVIAVDKDLAALAQARHDVAACGLAARVTVVEADALHLPYPDGHFDVVINEAMLTMYAHKAKARLVAEYYRVLKPGGRLLTHDIMLRRQNGANAVLAQLRQAINVNVQPMTLSEWRALMIEGGFSAVQSRPGAMTLLSPAGLCYDEGIGGALKILWRALGKDNRRYFWRMFLTFRRHRHRLHSLALCSIK</sequence>
<dbReference type="SUPFAM" id="SSF53335">
    <property type="entry name" value="S-adenosyl-L-methionine-dependent methyltransferases"/>
    <property type="match status" value="1"/>
</dbReference>
<dbReference type="Pfam" id="PF13649">
    <property type="entry name" value="Methyltransf_25"/>
    <property type="match status" value="1"/>
</dbReference>
<dbReference type="KEGG" id="sod:Sant_2242"/>
<dbReference type="HOGENOM" id="CLU_039068_4_1_6"/>
<dbReference type="Proteomes" id="UP000019028">
    <property type="component" value="Chromosome"/>
</dbReference>
<evidence type="ECO:0000259" key="1">
    <source>
        <dbReference type="Pfam" id="PF13649"/>
    </source>
</evidence>
<dbReference type="InterPro" id="IPR029063">
    <property type="entry name" value="SAM-dependent_MTases_sf"/>
</dbReference>
<dbReference type="PANTHER" id="PTHR44068">
    <property type="entry name" value="ZGC:194242"/>
    <property type="match status" value="1"/>
</dbReference>
<protein>
    <submittedName>
        <fullName evidence="2">Putative methyltransferase</fullName>
    </submittedName>
</protein>
<dbReference type="GO" id="GO:0008168">
    <property type="term" value="F:methyltransferase activity"/>
    <property type="evidence" value="ECO:0007669"/>
    <property type="project" value="UniProtKB-KW"/>
</dbReference>
<dbReference type="PANTHER" id="PTHR44068:SF11">
    <property type="entry name" value="GERANYL DIPHOSPHATE 2-C-METHYLTRANSFERASE"/>
    <property type="match status" value="1"/>
</dbReference>
<organism evidence="2 3">
    <name type="scientific">Sodalis praecaptivus</name>
    <dbReference type="NCBI Taxonomy" id="1239307"/>
    <lineage>
        <taxon>Bacteria</taxon>
        <taxon>Pseudomonadati</taxon>
        <taxon>Pseudomonadota</taxon>
        <taxon>Gammaproteobacteria</taxon>
        <taxon>Enterobacterales</taxon>
        <taxon>Bruguierivoracaceae</taxon>
        <taxon>Sodalis</taxon>
    </lineage>
</organism>
<accession>W0HXN8</accession>
<dbReference type="EMBL" id="CP006569">
    <property type="protein sequence ID" value="AHF77287.1"/>
    <property type="molecule type" value="Genomic_DNA"/>
</dbReference>
<evidence type="ECO:0000313" key="2">
    <source>
        <dbReference type="EMBL" id="AHF77287.1"/>
    </source>
</evidence>
<dbReference type="Gene3D" id="3.40.50.150">
    <property type="entry name" value="Vaccinia Virus protein VP39"/>
    <property type="match status" value="1"/>
</dbReference>
<dbReference type="InterPro" id="IPR050447">
    <property type="entry name" value="Erg6_SMT_methyltransf"/>
</dbReference>
<proteinExistence type="predicted"/>
<keyword evidence="3" id="KW-1185">Reference proteome</keyword>